<evidence type="ECO:0000313" key="3">
    <source>
        <dbReference type="Proteomes" id="UP000188354"/>
    </source>
</evidence>
<reference evidence="2 3" key="1">
    <citation type="journal article" date="2017" name="Plant Biotechnol. J.">
        <title>A comprehensive draft genome sequence for lupin (Lupinus angustifolius), an emerging health food: insights into plant-microbe interactions and legume evolution.</title>
        <authorList>
            <person name="Hane J.K."/>
            <person name="Ming Y."/>
            <person name="Kamphuis L.G."/>
            <person name="Nelson M.N."/>
            <person name="Garg G."/>
            <person name="Atkins C.A."/>
            <person name="Bayer P.E."/>
            <person name="Bravo A."/>
            <person name="Bringans S."/>
            <person name="Cannon S."/>
            <person name="Edwards D."/>
            <person name="Foley R."/>
            <person name="Gao L.L."/>
            <person name="Harrison M.J."/>
            <person name="Huang W."/>
            <person name="Hurgobin B."/>
            <person name="Li S."/>
            <person name="Liu C.W."/>
            <person name="McGrath A."/>
            <person name="Morahan G."/>
            <person name="Murray J."/>
            <person name="Weller J."/>
            <person name="Jian J."/>
            <person name="Singh K.B."/>
        </authorList>
    </citation>
    <scope>NUCLEOTIDE SEQUENCE [LARGE SCALE GENOMIC DNA]</scope>
    <source>
        <strain evidence="3">cv. Tanjil</strain>
        <tissue evidence="2">Whole plant</tissue>
    </source>
</reference>
<feature type="transmembrane region" description="Helical" evidence="1">
    <location>
        <begin position="67"/>
        <end position="88"/>
    </location>
</feature>
<organism evidence="2 3">
    <name type="scientific">Lupinus angustifolius</name>
    <name type="common">Narrow-leaved blue lupine</name>
    <dbReference type="NCBI Taxonomy" id="3871"/>
    <lineage>
        <taxon>Eukaryota</taxon>
        <taxon>Viridiplantae</taxon>
        <taxon>Streptophyta</taxon>
        <taxon>Embryophyta</taxon>
        <taxon>Tracheophyta</taxon>
        <taxon>Spermatophyta</taxon>
        <taxon>Magnoliopsida</taxon>
        <taxon>eudicotyledons</taxon>
        <taxon>Gunneridae</taxon>
        <taxon>Pentapetalae</taxon>
        <taxon>rosids</taxon>
        <taxon>fabids</taxon>
        <taxon>Fabales</taxon>
        <taxon>Fabaceae</taxon>
        <taxon>Papilionoideae</taxon>
        <taxon>50 kb inversion clade</taxon>
        <taxon>genistoids sensu lato</taxon>
        <taxon>core genistoids</taxon>
        <taxon>Genisteae</taxon>
        <taxon>Lupinus</taxon>
    </lineage>
</organism>
<sequence>MTMLITKEAEAHRHFTVVAKGVTEALPPPTGVSGDALTLFSVLGIPLAMIVSAISGPLDDAFGGGNLSAFVMGAIFAAMSGVLSIVLLPTPQPQDLAKATTLGGGFH</sequence>
<evidence type="ECO:0000256" key="1">
    <source>
        <dbReference type="SAM" id="Phobius"/>
    </source>
</evidence>
<protein>
    <submittedName>
        <fullName evidence="2">Uncharacterized protein</fullName>
    </submittedName>
</protein>
<proteinExistence type="predicted"/>
<gene>
    <name evidence="2" type="ORF">TanjilG_30912</name>
</gene>
<dbReference type="Gramene" id="OIW01438">
    <property type="protein sequence ID" value="OIW01438"/>
    <property type="gene ID" value="TanjilG_30912"/>
</dbReference>
<accession>A0A1J7GLY5</accession>
<dbReference type="Proteomes" id="UP000188354">
    <property type="component" value="Chromosome LG11"/>
</dbReference>
<name>A0A1J7GLY5_LUPAN</name>
<dbReference type="OMA" id="EAHRHFT"/>
<keyword evidence="3" id="KW-1185">Reference proteome</keyword>
<keyword evidence="1" id="KW-0812">Transmembrane</keyword>
<evidence type="ECO:0000313" key="2">
    <source>
        <dbReference type="EMBL" id="OIW01438.1"/>
    </source>
</evidence>
<dbReference type="EMBL" id="CM007371">
    <property type="protein sequence ID" value="OIW01438.1"/>
    <property type="molecule type" value="Genomic_DNA"/>
</dbReference>
<keyword evidence="1" id="KW-1133">Transmembrane helix</keyword>
<dbReference type="AlphaFoldDB" id="A0A1J7GLY5"/>
<keyword evidence="1" id="KW-0472">Membrane</keyword>
<feature type="transmembrane region" description="Helical" evidence="1">
    <location>
        <begin position="36"/>
        <end position="55"/>
    </location>
</feature>